<evidence type="ECO:0000256" key="5">
    <source>
        <dbReference type="ARBA" id="ARBA00023136"/>
    </source>
</evidence>
<proteinExistence type="inferred from homology"/>
<dbReference type="SUPFAM" id="SSF81321">
    <property type="entry name" value="Family A G protein-coupled receptor-like"/>
    <property type="match status" value="1"/>
</dbReference>
<evidence type="ECO:0000256" key="2">
    <source>
        <dbReference type="ARBA" id="ARBA00022692"/>
    </source>
</evidence>
<comment type="similarity">
    <text evidence="8">Belongs to the G-protein coupled receptor 1 family.</text>
</comment>
<dbReference type="OrthoDB" id="9823959at2759"/>
<keyword evidence="5 9" id="KW-0472">Membrane</keyword>
<protein>
    <recommendedName>
        <fullName evidence="9">Olfactory receptor</fullName>
    </recommendedName>
</protein>
<feature type="transmembrane region" description="Helical" evidence="9">
    <location>
        <begin position="272"/>
        <end position="292"/>
    </location>
</feature>
<feature type="transmembrane region" description="Helical" evidence="9">
    <location>
        <begin position="140"/>
        <end position="158"/>
    </location>
</feature>
<evidence type="ECO:0000256" key="4">
    <source>
        <dbReference type="ARBA" id="ARBA00023040"/>
    </source>
</evidence>
<evidence type="ECO:0000259" key="10">
    <source>
        <dbReference type="PROSITE" id="PS50262"/>
    </source>
</evidence>
<keyword evidence="6 8" id="KW-0675">Receptor</keyword>
<dbReference type="Gene3D" id="1.20.1070.10">
    <property type="entry name" value="Rhodopsin 7-helix transmembrane proteins"/>
    <property type="match status" value="1"/>
</dbReference>
<dbReference type="InParanoid" id="A0A6P8NZJ2"/>
<dbReference type="GO" id="GO:0004930">
    <property type="term" value="F:G protein-coupled receptor activity"/>
    <property type="evidence" value="ECO:0007669"/>
    <property type="project" value="UniProtKB-KW"/>
</dbReference>
<dbReference type="AlphaFoldDB" id="A0A6P8NZJ2"/>
<dbReference type="PROSITE" id="PS50262">
    <property type="entry name" value="G_PROTEIN_RECEP_F1_2"/>
    <property type="match status" value="1"/>
</dbReference>
<evidence type="ECO:0000256" key="8">
    <source>
        <dbReference type="RuleBase" id="RU000688"/>
    </source>
</evidence>
<dbReference type="Proteomes" id="UP000515159">
    <property type="component" value="Chromosome 14"/>
</dbReference>
<dbReference type="PANTHER" id="PTHR48018">
    <property type="entry name" value="OLFACTORY RECEPTOR"/>
    <property type="match status" value="1"/>
</dbReference>
<keyword evidence="9" id="KW-0552">Olfaction</keyword>
<gene>
    <name evidence="12" type="primary">LOC117348504</name>
</gene>
<evidence type="ECO:0000256" key="3">
    <source>
        <dbReference type="ARBA" id="ARBA00022989"/>
    </source>
</evidence>
<dbReference type="GeneID" id="117348504"/>
<keyword evidence="9" id="KW-0716">Sensory transduction</keyword>
<evidence type="ECO:0000313" key="12">
    <source>
        <dbReference type="RefSeq" id="XP_033776609.1"/>
    </source>
</evidence>
<comment type="subcellular location">
    <subcellularLocation>
        <location evidence="9">Cell membrane</location>
        <topology evidence="9">Multi-pass membrane protein</topology>
    </subcellularLocation>
    <subcellularLocation>
        <location evidence="1">Membrane</location>
        <topology evidence="1">Multi-pass membrane protein</topology>
    </subcellularLocation>
</comment>
<dbReference type="Pfam" id="PF13853">
    <property type="entry name" value="7tm_4"/>
    <property type="match status" value="1"/>
</dbReference>
<evidence type="ECO:0000256" key="7">
    <source>
        <dbReference type="ARBA" id="ARBA00023224"/>
    </source>
</evidence>
<feature type="transmembrane region" description="Helical" evidence="9">
    <location>
        <begin position="237"/>
        <end position="260"/>
    </location>
</feature>
<dbReference type="PRINTS" id="PR00237">
    <property type="entry name" value="GPCRRHODOPSN"/>
</dbReference>
<dbReference type="PRINTS" id="PR00245">
    <property type="entry name" value="OLFACTORYR"/>
</dbReference>
<dbReference type="InterPro" id="IPR017452">
    <property type="entry name" value="GPCR_Rhodpsn_7TM"/>
</dbReference>
<keyword evidence="7 8" id="KW-0807">Transducer</keyword>
<accession>A0A6P8NZJ2</accession>
<feature type="transmembrane region" description="Helical" evidence="9">
    <location>
        <begin position="99"/>
        <end position="120"/>
    </location>
</feature>
<keyword evidence="2 8" id="KW-0812">Transmembrane</keyword>
<dbReference type="CDD" id="cd15230">
    <property type="entry name" value="7tmA_OR5-like"/>
    <property type="match status" value="1"/>
</dbReference>
<dbReference type="RefSeq" id="XP_033776609.1">
    <property type="nucleotide sequence ID" value="XM_033920718.1"/>
</dbReference>
<dbReference type="GO" id="GO:0005886">
    <property type="term" value="C:plasma membrane"/>
    <property type="evidence" value="ECO:0007669"/>
    <property type="project" value="UniProtKB-SubCell"/>
</dbReference>
<evidence type="ECO:0000256" key="9">
    <source>
        <dbReference type="RuleBase" id="RU363047"/>
    </source>
</evidence>
<evidence type="ECO:0000313" key="11">
    <source>
        <dbReference type="Proteomes" id="UP000515159"/>
    </source>
</evidence>
<keyword evidence="9" id="KW-1003">Cell membrane</keyword>
<dbReference type="FunFam" id="1.20.1070.10:FF:000003">
    <property type="entry name" value="Olfactory receptor"/>
    <property type="match status" value="1"/>
</dbReference>
<keyword evidence="4 8" id="KW-0297">G-protein coupled receptor</keyword>
<keyword evidence="11" id="KW-1185">Reference proteome</keyword>
<evidence type="ECO:0000256" key="1">
    <source>
        <dbReference type="ARBA" id="ARBA00004141"/>
    </source>
</evidence>
<dbReference type="InterPro" id="IPR000276">
    <property type="entry name" value="GPCR_Rhodpsn"/>
</dbReference>
<evidence type="ECO:0000256" key="6">
    <source>
        <dbReference type="ARBA" id="ARBA00023170"/>
    </source>
</evidence>
<dbReference type="KEGG" id="gsh:117348504"/>
<dbReference type="PROSITE" id="PS00237">
    <property type="entry name" value="G_PROTEIN_RECEP_F1_1"/>
    <property type="match status" value="1"/>
</dbReference>
<feature type="domain" description="G-protein coupled receptors family 1 profile" evidence="10">
    <location>
        <begin position="41"/>
        <end position="290"/>
    </location>
</feature>
<feature type="transmembrane region" description="Helical" evidence="9">
    <location>
        <begin position="26"/>
        <end position="49"/>
    </location>
</feature>
<organism evidence="11 12">
    <name type="scientific">Geotrypetes seraphini</name>
    <name type="common">Gaboon caecilian</name>
    <name type="synonym">Caecilia seraphini</name>
    <dbReference type="NCBI Taxonomy" id="260995"/>
    <lineage>
        <taxon>Eukaryota</taxon>
        <taxon>Metazoa</taxon>
        <taxon>Chordata</taxon>
        <taxon>Craniata</taxon>
        <taxon>Vertebrata</taxon>
        <taxon>Euteleostomi</taxon>
        <taxon>Amphibia</taxon>
        <taxon>Gymnophiona</taxon>
        <taxon>Geotrypetes</taxon>
    </lineage>
</organism>
<dbReference type="InterPro" id="IPR000725">
    <property type="entry name" value="Olfact_rcpt"/>
</dbReference>
<dbReference type="GO" id="GO:0004984">
    <property type="term" value="F:olfactory receptor activity"/>
    <property type="evidence" value="ECO:0007669"/>
    <property type="project" value="InterPro"/>
</dbReference>
<reference evidence="12" key="1">
    <citation type="submission" date="2025-08" db="UniProtKB">
        <authorList>
            <consortium name="RefSeq"/>
        </authorList>
    </citation>
    <scope>IDENTIFICATION</scope>
</reference>
<keyword evidence="3 9" id="KW-1133">Transmembrane helix</keyword>
<sequence length="322" mass="36742">MAEGNQTSVTEFVLLGFANVSHLKTVLFLFFFVIYLMTVLLNAGIIVLIHLDNNLHKPMYFFLSHLAFVDLCCSSDVAPKIMVGLLYDNKVISYLGCAAQLYFFIAFACTDNFLLAAMAYDRYVAICNPFMYHIIVTKRLCSQLVVLCYFSSALHSLIQTGTTFQLSFCRYNEINHFFCDIPPLMKISCSDTYVHEIVIAIFVASVTVFSILVILTSYTFILFSILRIRSAEGRHKAFSTCASHFVSVTLFYGTIIFMYMRPSSSYSLEHDRVVSVFYTMMIPVLNPLIYSLRNKEMKNAIRKTISRHILCQKLNSIDLIHS</sequence>
<feature type="transmembrane region" description="Helical" evidence="9">
    <location>
        <begin position="197"/>
        <end position="225"/>
    </location>
</feature>
<name>A0A6P8NZJ2_GEOSA</name>